<organism evidence="1 2">
    <name type="scientific">Yersinia phage fHe-Yen9-03</name>
    <dbReference type="NCBI Taxonomy" id="2052743"/>
    <lineage>
        <taxon>Viruses</taxon>
        <taxon>Duplodnaviria</taxon>
        <taxon>Heunggongvirae</taxon>
        <taxon>Uroviricota</taxon>
        <taxon>Caudoviricetes</taxon>
        <taxon>Eneladusvirus</taxon>
        <taxon>Eneladusvirus Yen904</taxon>
    </lineage>
</organism>
<sequence>MGSFNTTCSISRLPIGIGDEVKLFFIVKNPYNDSINCYTNNSWNIFGLPLDAVYDDYGRYKLIEYITFCSELIRKYIFECNMQQLNIQVQPIMTSGQDYHFQTHIQLHEMIVELSKEKHNEHDNWDE</sequence>
<accession>A0A2C9D0R7</accession>
<dbReference type="EMBL" id="LT960552">
    <property type="protein sequence ID" value="SOK58912.1"/>
    <property type="molecule type" value="Genomic_DNA"/>
</dbReference>
<gene>
    <name evidence="1" type="primary">g104</name>
</gene>
<evidence type="ECO:0000313" key="1">
    <source>
        <dbReference type="EMBL" id="SOK58912.1"/>
    </source>
</evidence>
<evidence type="ECO:0008006" key="3">
    <source>
        <dbReference type="Google" id="ProtNLM"/>
    </source>
</evidence>
<dbReference type="Proteomes" id="UP000241364">
    <property type="component" value="Chromosome i"/>
</dbReference>
<proteinExistence type="predicted"/>
<name>A0A2C9D0R7_9CAUD</name>
<evidence type="ECO:0000313" key="2">
    <source>
        <dbReference type="Proteomes" id="UP000241364"/>
    </source>
</evidence>
<reference evidence="2" key="1">
    <citation type="submission" date="2017-10" db="EMBL/GenBank/DDBJ databases">
        <authorList>
            <person name="Skurnik M."/>
        </authorList>
    </citation>
    <scope>NUCLEOTIDE SEQUENCE [LARGE SCALE GENOMIC DNA]</scope>
    <source>
        <strain evidence="2">fHe-Yen9-03</strain>
    </source>
</reference>
<protein>
    <recommendedName>
        <fullName evidence="3">Phage protein</fullName>
    </recommendedName>
</protein>